<evidence type="ECO:0000313" key="8">
    <source>
        <dbReference type="Proteomes" id="UP001220610"/>
    </source>
</evidence>
<accession>A0AAJ5WUT4</accession>
<sequence length="495" mass="55778">MHSIRMNGLCILLMCLSLKLSAQKQVVVAGVLDPGVAYDTIILHVIPLYAFHSADIYNQSNVVKSFSAVPVNGRFRIEFTGADHPVYIKVYRSAKREDFFNLLLDSASTGLLMVSPGDSLHISFHKQNRVYSGVGAAKNNCMAELSALVDTARSPKGVVALSPEFFAYENASLKAQMNILNKYRSLMTRPEAEQLEADIIGDATMSRFAYHFRDLDSKQLEYYKQVLRRIPVSQLNTPAAINSRSFASGIYRQVLTNYYYDTLIHATPAKDLYTHFTQNFTGLLRDRLVTCLLKAMSAKSNFSETDTRDALTYVQHPESRTLLESQYHTYRKGSPVINFVFRDSLNRPVQLSDLKGRVVLIDMWFTGCGGCVQVAKALPKVEELFRDRKDVVFVSISIDREIETWKKSIRPEGDKYYPGSTDRYTHYTTASTHYWYTSGQGTNNDFIQTYVPGGSYPHLLLLDKRGRVYSAAPPRPDVDADALVKLINQAADNSL</sequence>
<name>A0AAJ5WUT4_9BACT</name>
<comment type="subcellular location">
    <subcellularLocation>
        <location evidence="1">Cell envelope</location>
    </subcellularLocation>
</comment>
<dbReference type="Gene3D" id="3.40.30.10">
    <property type="entry name" value="Glutaredoxin"/>
    <property type="match status" value="1"/>
</dbReference>
<dbReference type="PANTHER" id="PTHR42852:SF6">
    <property type="entry name" value="THIOL:DISULFIDE INTERCHANGE PROTEIN DSBE"/>
    <property type="match status" value="1"/>
</dbReference>
<evidence type="ECO:0000256" key="3">
    <source>
        <dbReference type="ARBA" id="ARBA00023157"/>
    </source>
</evidence>
<gene>
    <name evidence="7" type="ORF">P0Y53_08525</name>
</gene>
<evidence type="ECO:0000256" key="1">
    <source>
        <dbReference type="ARBA" id="ARBA00004196"/>
    </source>
</evidence>
<proteinExistence type="predicted"/>
<dbReference type="InterPro" id="IPR036249">
    <property type="entry name" value="Thioredoxin-like_sf"/>
</dbReference>
<dbReference type="InterPro" id="IPR013740">
    <property type="entry name" value="Redoxin"/>
</dbReference>
<evidence type="ECO:0000256" key="2">
    <source>
        <dbReference type="ARBA" id="ARBA00022748"/>
    </source>
</evidence>
<evidence type="ECO:0000259" key="6">
    <source>
        <dbReference type="Pfam" id="PF08534"/>
    </source>
</evidence>
<evidence type="ECO:0000313" key="7">
    <source>
        <dbReference type="EMBL" id="WEK37546.1"/>
    </source>
</evidence>
<protein>
    <submittedName>
        <fullName evidence="7">TlpA disulfide reductase family protein</fullName>
    </submittedName>
</protein>
<evidence type="ECO:0000256" key="5">
    <source>
        <dbReference type="SAM" id="SignalP"/>
    </source>
</evidence>
<feature type="domain" description="Redoxin" evidence="6">
    <location>
        <begin position="332"/>
        <end position="428"/>
    </location>
</feature>
<keyword evidence="2" id="KW-0201">Cytochrome c-type biogenesis</keyword>
<organism evidence="7 8">
    <name type="scientific">Candidatus Pseudobacter hemicellulosilyticus</name>
    <dbReference type="NCBI Taxonomy" id="3121375"/>
    <lineage>
        <taxon>Bacteria</taxon>
        <taxon>Pseudomonadati</taxon>
        <taxon>Bacteroidota</taxon>
        <taxon>Chitinophagia</taxon>
        <taxon>Chitinophagales</taxon>
        <taxon>Chitinophagaceae</taxon>
        <taxon>Pseudobacter</taxon>
    </lineage>
</organism>
<evidence type="ECO:0000256" key="4">
    <source>
        <dbReference type="ARBA" id="ARBA00023284"/>
    </source>
</evidence>
<dbReference type="PANTHER" id="PTHR42852">
    <property type="entry name" value="THIOL:DISULFIDE INTERCHANGE PROTEIN DSBE"/>
    <property type="match status" value="1"/>
</dbReference>
<keyword evidence="5" id="KW-0732">Signal</keyword>
<reference evidence="7" key="1">
    <citation type="submission" date="2023-03" db="EMBL/GenBank/DDBJ databases">
        <title>Andean soil-derived lignocellulolytic bacterial consortium as a source of novel taxa and putative plastic-active enzymes.</title>
        <authorList>
            <person name="Diaz-Garcia L."/>
            <person name="Chuvochina M."/>
            <person name="Feuerriegel G."/>
            <person name="Bunk B."/>
            <person name="Sproer C."/>
            <person name="Streit W.R."/>
            <person name="Rodriguez L.M."/>
            <person name="Overmann J."/>
            <person name="Jimenez D.J."/>
        </authorList>
    </citation>
    <scope>NUCLEOTIDE SEQUENCE</scope>
    <source>
        <strain evidence="7">MAG 7</strain>
    </source>
</reference>
<dbReference type="EMBL" id="CP119311">
    <property type="protein sequence ID" value="WEK37546.1"/>
    <property type="molecule type" value="Genomic_DNA"/>
</dbReference>
<dbReference type="CDD" id="cd02966">
    <property type="entry name" value="TlpA_like_family"/>
    <property type="match status" value="1"/>
</dbReference>
<dbReference type="Pfam" id="PF08534">
    <property type="entry name" value="Redoxin"/>
    <property type="match status" value="1"/>
</dbReference>
<feature type="signal peptide" evidence="5">
    <location>
        <begin position="1"/>
        <end position="22"/>
    </location>
</feature>
<dbReference type="AlphaFoldDB" id="A0AAJ5WUT4"/>
<dbReference type="GO" id="GO:0016491">
    <property type="term" value="F:oxidoreductase activity"/>
    <property type="evidence" value="ECO:0007669"/>
    <property type="project" value="InterPro"/>
</dbReference>
<dbReference type="GO" id="GO:0017004">
    <property type="term" value="P:cytochrome complex assembly"/>
    <property type="evidence" value="ECO:0007669"/>
    <property type="project" value="UniProtKB-KW"/>
</dbReference>
<dbReference type="InterPro" id="IPR050553">
    <property type="entry name" value="Thioredoxin_ResA/DsbE_sf"/>
</dbReference>
<feature type="chain" id="PRO_5042559977" evidence="5">
    <location>
        <begin position="23"/>
        <end position="495"/>
    </location>
</feature>
<keyword evidence="4" id="KW-0676">Redox-active center</keyword>
<keyword evidence="3" id="KW-1015">Disulfide bond</keyword>
<dbReference type="Proteomes" id="UP001220610">
    <property type="component" value="Chromosome"/>
</dbReference>
<dbReference type="GO" id="GO:0030313">
    <property type="term" value="C:cell envelope"/>
    <property type="evidence" value="ECO:0007669"/>
    <property type="project" value="UniProtKB-SubCell"/>
</dbReference>
<dbReference type="SUPFAM" id="SSF52833">
    <property type="entry name" value="Thioredoxin-like"/>
    <property type="match status" value="1"/>
</dbReference>